<evidence type="ECO:0000256" key="3">
    <source>
        <dbReference type="ARBA" id="ARBA00022989"/>
    </source>
</evidence>
<dbReference type="PANTHER" id="PTHR23423">
    <property type="entry name" value="ORGANIC SOLUTE TRANSPORTER-RELATED"/>
    <property type="match status" value="1"/>
</dbReference>
<sequence length="720" mass="80660">MPGGAGSRLPTAVLAVAGVSTVIAVLVSAMSIYLQLKNYRKPVLQRMVVRIMIMVPIYGVSSFISLFSLEAAVFIDAVRDIYEAFVIYCFFQLLLSYLGGERSLLILLHGRPPKAPPFPINLFKHELDVSDPYTFLFLKRGILQYVQVKPVLALATVILKACGAFNEGDLRANSGYLYVSIIYNISICLSLYCLAMFWIVVNDDLKPFRPVPKFLCVKGILFFSFWQSILISILVAAGAITKLGPYTDSESISLGLTDTLICMEMPLFAFAHLFAFSYTDFIDKNKSFVARMKVSYAFRDAFSFLDVVEDSKATLRGEGMDYRDFEPSEGFMHQGAGRDKRIRAGLRYSKGGKRKYWLPKTAPETLPPGRFERRVNRVIQRVAGADQGESVHAPLLQGDADDVVHDAPDLETEHDYDVWDQQPHAEDDYDLAFGDLDEGDEELFDHSRKYLFGDYNYPVIDASSEDARAVIWDLEERVLRDERGAWFSPIRGAKGRVAMDRRDGPAWRGYGAVGTTKQKKKTEAYSDAKVVDFEQDAVPEAMDVKMRWSKKRDPSPSSSPGPSSAESSSGPGRRSRLSSLLTKSPPQTDEPPVLPSDAVDLIVEDKDAMRERRKGEPAIRSPLRKVYRRGFIKHDNKGHRTEGEVEVEEQGRVSQEPDSRIRAGEEILGEVGDEGEGETSLREETFSPVHEAEGVIARAETPPPHTRLLIEHLDDDNPWA</sequence>
<feature type="transmembrane region" description="Helical" evidence="6">
    <location>
        <begin position="176"/>
        <end position="200"/>
    </location>
</feature>
<dbReference type="SMART" id="SM01417">
    <property type="entry name" value="Solute_trans_a"/>
    <property type="match status" value="1"/>
</dbReference>
<dbReference type="EMBL" id="KZ293438">
    <property type="protein sequence ID" value="PBK67044.1"/>
    <property type="molecule type" value="Genomic_DNA"/>
</dbReference>
<feature type="region of interest" description="Disordered" evidence="5">
    <location>
        <begin position="694"/>
        <end position="720"/>
    </location>
</feature>
<evidence type="ECO:0000256" key="5">
    <source>
        <dbReference type="SAM" id="MobiDB-lite"/>
    </source>
</evidence>
<feature type="transmembrane region" description="Helical" evidence="6">
    <location>
        <begin position="220"/>
        <end position="240"/>
    </location>
</feature>
<evidence type="ECO:0000313" key="7">
    <source>
        <dbReference type="EMBL" id="PBK67044.1"/>
    </source>
</evidence>
<feature type="compositionally biased region" description="Low complexity" evidence="5">
    <location>
        <begin position="555"/>
        <end position="586"/>
    </location>
</feature>
<feature type="transmembrane region" description="Helical" evidence="6">
    <location>
        <begin position="48"/>
        <end position="69"/>
    </location>
</feature>
<dbReference type="Proteomes" id="UP000218334">
    <property type="component" value="Unassembled WGS sequence"/>
</dbReference>
<dbReference type="Pfam" id="PF03619">
    <property type="entry name" value="Solute_trans_a"/>
    <property type="match status" value="1"/>
</dbReference>
<feature type="compositionally biased region" description="Basic and acidic residues" evidence="5">
    <location>
        <begin position="632"/>
        <end position="661"/>
    </location>
</feature>
<evidence type="ECO:0000256" key="4">
    <source>
        <dbReference type="ARBA" id="ARBA00023136"/>
    </source>
</evidence>
<evidence type="ECO:0000256" key="6">
    <source>
        <dbReference type="SAM" id="Phobius"/>
    </source>
</evidence>
<feature type="region of interest" description="Disordered" evidence="5">
    <location>
        <begin position="630"/>
        <end position="661"/>
    </location>
</feature>
<protein>
    <submittedName>
        <fullName evidence="7">DUF300-domain-containing protein</fullName>
    </submittedName>
</protein>
<name>A0A2H3BDQ9_9AGAR</name>
<keyword evidence="8" id="KW-1185">Reference proteome</keyword>
<feature type="compositionally biased region" description="Basic and acidic residues" evidence="5">
    <location>
        <begin position="545"/>
        <end position="554"/>
    </location>
</feature>
<feature type="transmembrane region" description="Helical" evidence="6">
    <location>
        <begin position="81"/>
        <end position="99"/>
    </location>
</feature>
<feature type="transmembrane region" description="Helical" evidence="6">
    <location>
        <begin position="252"/>
        <end position="278"/>
    </location>
</feature>
<gene>
    <name evidence="7" type="ORF">ARMSODRAFT_889605</name>
</gene>
<evidence type="ECO:0000313" key="8">
    <source>
        <dbReference type="Proteomes" id="UP000218334"/>
    </source>
</evidence>
<organism evidence="7 8">
    <name type="scientific">Armillaria solidipes</name>
    <dbReference type="NCBI Taxonomy" id="1076256"/>
    <lineage>
        <taxon>Eukaryota</taxon>
        <taxon>Fungi</taxon>
        <taxon>Dikarya</taxon>
        <taxon>Basidiomycota</taxon>
        <taxon>Agaricomycotina</taxon>
        <taxon>Agaricomycetes</taxon>
        <taxon>Agaricomycetidae</taxon>
        <taxon>Agaricales</taxon>
        <taxon>Marasmiineae</taxon>
        <taxon>Physalacriaceae</taxon>
        <taxon>Armillaria</taxon>
    </lineage>
</organism>
<dbReference type="GO" id="GO:0016020">
    <property type="term" value="C:membrane"/>
    <property type="evidence" value="ECO:0007669"/>
    <property type="project" value="UniProtKB-SubCell"/>
</dbReference>
<accession>A0A2H3BDQ9</accession>
<dbReference type="STRING" id="1076256.A0A2H3BDQ9"/>
<dbReference type="InterPro" id="IPR005178">
    <property type="entry name" value="Ostalpha/TMEM184C"/>
</dbReference>
<proteinExistence type="predicted"/>
<comment type="subcellular location">
    <subcellularLocation>
        <location evidence="1">Membrane</location>
        <topology evidence="1">Multi-pass membrane protein</topology>
    </subcellularLocation>
</comment>
<dbReference type="AlphaFoldDB" id="A0A2H3BDQ9"/>
<feature type="transmembrane region" description="Helical" evidence="6">
    <location>
        <begin position="12"/>
        <end position="36"/>
    </location>
</feature>
<reference evidence="8" key="1">
    <citation type="journal article" date="2017" name="Nat. Ecol. Evol.">
        <title>Genome expansion and lineage-specific genetic innovations in the forest pathogenic fungi Armillaria.</title>
        <authorList>
            <person name="Sipos G."/>
            <person name="Prasanna A.N."/>
            <person name="Walter M.C."/>
            <person name="O'Connor E."/>
            <person name="Balint B."/>
            <person name="Krizsan K."/>
            <person name="Kiss B."/>
            <person name="Hess J."/>
            <person name="Varga T."/>
            <person name="Slot J."/>
            <person name="Riley R."/>
            <person name="Boka B."/>
            <person name="Rigling D."/>
            <person name="Barry K."/>
            <person name="Lee J."/>
            <person name="Mihaltcheva S."/>
            <person name="LaButti K."/>
            <person name="Lipzen A."/>
            <person name="Waldron R."/>
            <person name="Moloney N.M."/>
            <person name="Sperisen C."/>
            <person name="Kredics L."/>
            <person name="Vagvoelgyi C."/>
            <person name="Patrignani A."/>
            <person name="Fitzpatrick D."/>
            <person name="Nagy I."/>
            <person name="Doyle S."/>
            <person name="Anderson J.B."/>
            <person name="Grigoriev I.V."/>
            <person name="Gueldener U."/>
            <person name="Muensterkoetter M."/>
            <person name="Nagy L.G."/>
        </authorList>
    </citation>
    <scope>NUCLEOTIDE SEQUENCE [LARGE SCALE GENOMIC DNA]</scope>
    <source>
        <strain evidence="8">28-4</strain>
    </source>
</reference>
<keyword evidence="4 6" id="KW-0472">Membrane</keyword>
<evidence type="ECO:0000256" key="1">
    <source>
        <dbReference type="ARBA" id="ARBA00004141"/>
    </source>
</evidence>
<keyword evidence="3 6" id="KW-1133">Transmembrane helix</keyword>
<feature type="region of interest" description="Disordered" evidence="5">
    <location>
        <begin position="545"/>
        <end position="599"/>
    </location>
</feature>
<keyword evidence="2 6" id="KW-0812">Transmembrane</keyword>
<evidence type="ECO:0000256" key="2">
    <source>
        <dbReference type="ARBA" id="ARBA00022692"/>
    </source>
</evidence>